<dbReference type="InterPro" id="IPR029063">
    <property type="entry name" value="SAM-dependent_MTases_sf"/>
</dbReference>
<evidence type="ECO:0000259" key="1">
    <source>
        <dbReference type="Pfam" id="PF08242"/>
    </source>
</evidence>
<dbReference type="PANTHER" id="PTHR43861">
    <property type="entry name" value="TRANS-ACONITATE 2-METHYLTRANSFERASE-RELATED"/>
    <property type="match status" value="1"/>
</dbReference>
<dbReference type="InterPro" id="IPR013217">
    <property type="entry name" value="Methyltransf_12"/>
</dbReference>
<protein>
    <recommendedName>
        <fullName evidence="1">Methyltransferase type 12 domain-containing protein</fullName>
    </recommendedName>
</protein>
<dbReference type="Gene3D" id="3.40.50.150">
    <property type="entry name" value="Vaccinia Virus protein VP39"/>
    <property type="match status" value="1"/>
</dbReference>
<proteinExistence type="predicted"/>
<reference evidence="2" key="1">
    <citation type="journal article" date="2020" name="Nature">
        <title>Giant virus diversity and host interactions through global metagenomics.</title>
        <authorList>
            <person name="Schulz F."/>
            <person name="Roux S."/>
            <person name="Paez-Espino D."/>
            <person name="Jungbluth S."/>
            <person name="Walsh D.A."/>
            <person name="Denef V.J."/>
            <person name="McMahon K.D."/>
            <person name="Konstantinidis K.T."/>
            <person name="Eloe-Fadrosh E.A."/>
            <person name="Kyrpides N.C."/>
            <person name="Woyke T."/>
        </authorList>
    </citation>
    <scope>NUCLEOTIDE SEQUENCE</scope>
    <source>
        <strain evidence="2">GVMAG-M-3300025880-75</strain>
    </source>
</reference>
<dbReference type="Pfam" id="PF08242">
    <property type="entry name" value="Methyltransf_12"/>
    <property type="match status" value="1"/>
</dbReference>
<dbReference type="AlphaFoldDB" id="A0A6C0JBF5"/>
<dbReference type="CDD" id="cd02440">
    <property type="entry name" value="AdoMet_MTases"/>
    <property type="match status" value="1"/>
</dbReference>
<organism evidence="2">
    <name type="scientific">viral metagenome</name>
    <dbReference type="NCBI Taxonomy" id="1070528"/>
    <lineage>
        <taxon>unclassified sequences</taxon>
        <taxon>metagenomes</taxon>
        <taxon>organismal metagenomes</taxon>
    </lineage>
</organism>
<name>A0A6C0JBF5_9ZZZZ</name>
<evidence type="ECO:0000313" key="2">
    <source>
        <dbReference type="EMBL" id="QHU02131.1"/>
    </source>
</evidence>
<dbReference type="SUPFAM" id="SSF53335">
    <property type="entry name" value="S-adenosyl-L-methionine-dependent methyltransferases"/>
    <property type="match status" value="1"/>
</dbReference>
<feature type="domain" description="Methyltransferase type 12" evidence="1">
    <location>
        <begin position="59"/>
        <end position="151"/>
    </location>
</feature>
<sequence>MSINQVKEYWDKRPCNISHSSKDIGSKEYFNEVTKRKYLVEPHILDFADFKNWRNKSVLEVGCGIGTAAHSFIENGANYNGLDISIKSLELAKKRFEVFKLKGSLINANIETYKDEKKYDLIYSFGVLHHTPDTQKAVDNIYSLLKLGGTFKLMLYAKNSWKYFRIKDGLDQYEAQSNVPIADVYTDPEVYNLLKDFTNVTIKQSHIFPYKIAEYKNYEYVKEDYFQSMSNNLFNCLESNLGWHLCITCKK</sequence>
<dbReference type="EMBL" id="MN740355">
    <property type="protein sequence ID" value="QHU02131.1"/>
    <property type="molecule type" value="Genomic_DNA"/>
</dbReference>
<accession>A0A6C0JBF5</accession>